<accession>A0A1D2QN40</accession>
<organism evidence="5 6">
    <name type="scientific">Candidatus Endobugula sertula</name>
    <name type="common">Bugula neritina bacterial symbiont</name>
    <dbReference type="NCBI Taxonomy" id="62101"/>
    <lineage>
        <taxon>Bacteria</taxon>
        <taxon>Pseudomonadati</taxon>
        <taxon>Pseudomonadota</taxon>
        <taxon>Gammaproteobacteria</taxon>
        <taxon>Cellvibrionales</taxon>
        <taxon>Cellvibrionaceae</taxon>
        <taxon>Candidatus Endobugula</taxon>
    </lineage>
</organism>
<reference evidence="5 6" key="1">
    <citation type="journal article" date="2016" name="Appl. Environ. Microbiol.">
        <title>Lack of Overt Genome Reduction in the Bryostatin-Producing Bryozoan Symbiont "Candidatus Endobugula sertula".</title>
        <authorList>
            <person name="Miller I.J."/>
            <person name="Vanee N."/>
            <person name="Fong S.S."/>
            <person name="Lim-Fong G.E."/>
            <person name="Kwan J.C."/>
        </authorList>
    </citation>
    <scope>NUCLEOTIDE SEQUENCE [LARGE SCALE GENOMIC DNA]</scope>
    <source>
        <strain evidence="5">AB1-4</strain>
    </source>
</reference>
<gene>
    <name evidence="5" type="ORF">AB835_11170</name>
</gene>
<protein>
    <recommendedName>
        <fullName evidence="4">Flagellar hook-length control protein-like C-terminal domain-containing protein</fullName>
    </recommendedName>
</protein>
<dbReference type="STRING" id="62101.AB835_11170"/>
<dbReference type="Gene3D" id="3.30.750.140">
    <property type="match status" value="1"/>
</dbReference>
<dbReference type="PRINTS" id="PR01007">
    <property type="entry name" value="FLGHOOKFLIK"/>
</dbReference>
<dbReference type="GO" id="GO:0044780">
    <property type="term" value="P:bacterial-type flagellum assembly"/>
    <property type="evidence" value="ECO:0007669"/>
    <property type="project" value="InterPro"/>
</dbReference>
<evidence type="ECO:0000256" key="1">
    <source>
        <dbReference type="ARBA" id="ARBA00003944"/>
    </source>
</evidence>
<dbReference type="InterPro" id="IPR052563">
    <property type="entry name" value="FliK"/>
</dbReference>
<evidence type="ECO:0000313" key="5">
    <source>
        <dbReference type="EMBL" id="ODS22996.1"/>
    </source>
</evidence>
<dbReference type="InterPro" id="IPR038610">
    <property type="entry name" value="FliK-like_C_sf"/>
</dbReference>
<evidence type="ECO:0000256" key="2">
    <source>
        <dbReference type="ARBA" id="ARBA00009149"/>
    </source>
</evidence>
<dbReference type="GO" id="GO:0009424">
    <property type="term" value="C:bacterial-type flagellum hook"/>
    <property type="evidence" value="ECO:0007669"/>
    <property type="project" value="InterPro"/>
</dbReference>
<comment type="caution">
    <text evidence="5">The sequence shown here is derived from an EMBL/GenBank/DDBJ whole genome shotgun (WGS) entry which is preliminary data.</text>
</comment>
<dbReference type="PANTHER" id="PTHR37533">
    <property type="entry name" value="FLAGELLAR HOOK-LENGTH CONTROL PROTEIN"/>
    <property type="match status" value="1"/>
</dbReference>
<comment type="function">
    <text evidence="1">Controls the length of the flagellar hook.</text>
</comment>
<comment type="similarity">
    <text evidence="2">Belongs to the FliK family.</text>
</comment>
<dbReference type="Pfam" id="PF02120">
    <property type="entry name" value="Flg_hook"/>
    <property type="match status" value="1"/>
</dbReference>
<evidence type="ECO:0000259" key="4">
    <source>
        <dbReference type="Pfam" id="PF02120"/>
    </source>
</evidence>
<dbReference type="AlphaFoldDB" id="A0A1D2QN40"/>
<keyword evidence="3" id="KW-1005">Bacterial flagellum biogenesis</keyword>
<dbReference type="InterPro" id="IPR001635">
    <property type="entry name" value="Flag_hook_Flik"/>
</dbReference>
<name>A0A1D2QN40_9GAMM</name>
<evidence type="ECO:0000256" key="3">
    <source>
        <dbReference type="ARBA" id="ARBA00022795"/>
    </source>
</evidence>
<proteinExistence type="inferred from homology"/>
<feature type="domain" description="Flagellar hook-length control protein-like C-terminal" evidence="4">
    <location>
        <begin position="290"/>
        <end position="371"/>
    </location>
</feature>
<dbReference type="PANTHER" id="PTHR37533:SF2">
    <property type="entry name" value="FLAGELLAR HOOK-LENGTH CONTROL PROTEIN"/>
    <property type="match status" value="1"/>
</dbReference>
<dbReference type="CDD" id="cd17470">
    <property type="entry name" value="T3SS_Flik_C"/>
    <property type="match status" value="1"/>
</dbReference>
<dbReference type="EMBL" id="MDLC01000043">
    <property type="protein sequence ID" value="ODS22996.1"/>
    <property type="molecule type" value="Genomic_DNA"/>
</dbReference>
<dbReference type="Proteomes" id="UP000242502">
    <property type="component" value="Unassembled WGS sequence"/>
</dbReference>
<evidence type="ECO:0000313" key="6">
    <source>
        <dbReference type="Proteomes" id="UP000242502"/>
    </source>
</evidence>
<dbReference type="InterPro" id="IPR021136">
    <property type="entry name" value="Flagellar_hook_control-like_C"/>
</dbReference>
<sequence>MNGQPFLTADVASLTPAKNTLPSSSQTNDLVNGKGNSVFKESMEEAGPQVDSNVNKIEGDLGNDHPESFQQVVDSTGDGSVIIPENVSAPTLYSEASDVEDILMELGDSGDIVDTASSTIIPNMTGKSVLAAAYRSELPQVAVALATEMNTTALNGLSQVIAPTTVEQEIKLATPIANQLVSQATVTELVQGIKTEIPSAVKIVEQATLESRLIHKSNDVLLPSSITESVVASGRVDLQEAVNVNGTVATTTISQIAKTGAPAALSHMPSISLSIPTSFQQAQWGEAVAEKVMWMSAKGVKEADIQLDPPELGPLIVKVSVSQDQAQVSFSVQHASVREALDQSVMRLREMFADEDINLVDVDVSDHSQSQEKNGESDMVEDEIVSIDEQLAETPLQSTPGQYHLIDSYV</sequence>